<dbReference type="InterPro" id="IPR034073">
    <property type="entry name" value="Subtilisin_DY-like_dom"/>
</dbReference>
<feature type="region of interest" description="Disordered" evidence="6">
    <location>
        <begin position="1"/>
        <end position="22"/>
    </location>
</feature>
<dbReference type="PROSITE" id="PS51892">
    <property type="entry name" value="SUBTILASE"/>
    <property type="match status" value="1"/>
</dbReference>
<name>A0A2S7IJZ4_9BACT</name>
<evidence type="ECO:0000259" key="7">
    <source>
        <dbReference type="Pfam" id="PF00082"/>
    </source>
</evidence>
<dbReference type="InterPro" id="IPR023828">
    <property type="entry name" value="Peptidase_S8_Ser-AS"/>
</dbReference>
<gene>
    <name evidence="8" type="ORF">C5O19_16950</name>
</gene>
<dbReference type="EMBL" id="PTRA01000002">
    <property type="protein sequence ID" value="PQA57017.1"/>
    <property type="molecule type" value="Genomic_DNA"/>
</dbReference>
<reference evidence="9" key="1">
    <citation type="submission" date="2018-02" db="EMBL/GenBank/DDBJ databases">
        <title>Genome sequencing of Solimonas sp. HR-BB.</title>
        <authorList>
            <person name="Lee Y."/>
            <person name="Jeon C.O."/>
        </authorList>
    </citation>
    <scope>NUCLEOTIDE SEQUENCE [LARGE SCALE GENOMIC DNA]</scope>
    <source>
        <strain evidence="9">HR-U</strain>
    </source>
</reference>
<dbReference type="PANTHER" id="PTHR43806:SF11">
    <property type="entry name" value="CEREVISIN-RELATED"/>
    <property type="match status" value="1"/>
</dbReference>
<protein>
    <submittedName>
        <fullName evidence="8">Serine protease</fullName>
    </submittedName>
</protein>
<evidence type="ECO:0000256" key="6">
    <source>
        <dbReference type="SAM" id="MobiDB-lite"/>
    </source>
</evidence>
<sequence length="565" mass="60544">MAKTTKPFPGEPPTAGGPEGPQRTQVVVIVRPGFSPEQGATLLANAPAAESVSFRPLFNDTPARLSTLETSAEPAPDLSVYYVTEVPAEQADPLIQSLLQREEVEGAYVQPQATLPFIETAVRSAAPDPSVPVTPSFVDRQGYLEASPQGVDAVFAWTYPGGRGANVQVIDIEGGWNFTHEDLAQNSGGLLSGVQRADWQNHGTAVLGVIGGDTNTIGVTGISPDANLRAISVYRDAAMTYNLPQVIQLAADSLRPGDIILIEQQYSHPTLGLTTVEWWPADFDAIRYAVSRGVIVVEAAGNGNNNLDAAGYNTALTGFPATWRNPFNRANRDSGAVVVGAGNPPPGTHGRNAETGSGEVYTDRARCNFSNFGSMIDVQGWGWEVTTTGYGDLQGGPENEHYTDTFNGTSSASPIVVGTLACLQGILRAYGRIPLTPARAREVLRTTGSAQQAATGRPLTQRIGNRPNLRQLIPLVLQTNTWSGVQFTGSLGANATGRWYTFNWPAHWHVVWTAVPTTPVPGAPQLKIKTQVERASDGFITYWLNVTNLSNRPLNFEGRFTVLGW</sequence>
<dbReference type="GO" id="GO:0006508">
    <property type="term" value="P:proteolysis"/>
    <property type="evidence" value="ECO:0007669"/>
    <property type="project" value="UniProtKB-KW"/>
</dbReference>
<keyword evidence="2 8" id="KW-0645">Protease</keyword>
<dbReference type="OrthoDB" id="9798386at2"/>
<dbReference type="Proteomes" id="UP000239590">
    <property type="component" value="Unassembled WGS sequence"/>
</dbReference>
<proteinExistence type="inferred from homology"/>
<dbReference type="InterPro" id="IPR000209">
    <property type="entry name" value="Peptidase_S8/S53_dom"/>
</dbReference>
<evidence type="ECO:0000256" key="4">
    <source>
        <dbReference type="ARBA" id="ARBA00022825"/>
    </source>
</evidence>
<evidence type="ECO:0000313" key="8">
    <source>
        <dbReference type="EMBL" id="PQA57017.1"/>
    </source>
</evidence>
<accession>A0A2S7IJZ4</accession>
<dbReference type="InterPro" id="IPR036852">
    <property type="entry name" value="Peptidase_S8/S53_dom_sf"/>
</dbReference>
<dbReference type="Gene3D" id="3.40.50.200">
    <property type="entry name" value="Peptidase S8/S53 domain"/>
    <property type="match status" value="1"/>
</dbReference>
<comment type="caution">
    <text evidence="5">Lacks conserved residue(s) required for the propagation of feature annotation.</text>
</comment>
<keyword evidence="3" id="KW-0378">Hydrolase</keyword>
<comment type="caution">
    <text evidence="8">The sequence shown here is derived from an EMBL/GenBank/DDBJ whole genome shotgun (WGS) entry which is preliminary data.</text>
</comment>
<dbReference type="PROSITE" id="PS00138">
    <property type="entry name" value="SUBTILASE_SER"/>
    <property type="match status" value="1"/>
</dbReference>
<dbReference type="GO" id="GO:0004252">
    <property type="term" value="F:serine-type endopeptidase activity"/>
    <property type="evidence" value="ECO:0007669"/>
    <property type="project" value="InterPro"/>
</dbReference>
<keyword evidence="9" id="KW-1185">Reference proteome</keyword>
<dbReference type="PANTHER" id="PTHR43806">
    <property type="entry name" value="PEPTIDASE S8"/>
    <property type="match status" value="1"/>
</dbReference>
<evidence type="ECO:0000256" key="2">
    <source>
        <dbReference type="ARBA" id="ARBA00022670"/>
    </source>
</evidence>
<dbReference type="InterPro" id="IPR050131">
    <property type="entry name" value="Peptidase_S8_subtilisin-like"/>
</dbReference>
<dbReference type="SUPFAM" id="SSF52743">
    <property type="entry name" value="Subtilisin-like"/>
    <property type="match status" value="1"/>
</dbReference>
<evidence type="ECO:0000313" key="9">
    <source>
        <dbReference type="Proteomes" id="UP000239590"/>
    </source>
</evidence>
<dbReference type="PRINTS" id="PR00723">
    <property type="entry name" value="SUBTILISIN"/>
</dbReference>
<dbReference type="CDD" id="cd04843">
    <property type="entry name" value="Peptidases_S8_11"/>
    <property type="match status" value="1"/>
</dbReference>
<dbReference type="InterPro" id="IPR015500">
    <property type="entry name" value="Peptidase_S8_subtilisin-rel"/>
</dbReference>
<keyword evidence="4" id="KW-0720">Serine protease</keyword>
<dbReference type="RefSeq" id="WP_104714587.1">
    <property type="nucleotide sequence ID" value="NZ_PTRA01000002.1"/>
</dbReference>
<evidence type="ECO:0000256" key="1">
    <source>
        <dbReference type="ARBA" id="ARBA00011073"/>
    </source>
</evidence>
<evidence type="ECO:0000256" key="3">
    <source>
        <dbReference type="ARBA" id="ARBA00022801"/>
    </source>
</evidence>
<dbReference type="AlphaFoldDB" id="A0A2S7IJZ4"/>
<feature type="domain" description="Peptidase S8/S53" evidence="7">
    <location>
        <begin position="196"/>
        <end position="448"/>
    </location>
</feature>
<evidence type="ECO:0000256" key="5">
    <source>
        <dbReference type="PROSITE-ProRule" id="PRU01240"/>
    </source>
</evidence>
<organism evidence="8 9">
    <name type="scientific">Siphonobacter curvatus</name>
    <dbReference type="NCBI Taxonomy" id="2094562"/>
    <lineage>
        <taxon>Bacteria</taxon>
        <taxon>Pseudomonadati</taxon>
        <taxon>Bacteroidota</taxon>
        <taxon>Cytophagia</taxon>
        <taxon>Cytophagales</taxon>
        <taxon>Cytophagaceae</taxon>
        <taxon>Siphonobacter</taxon>
    </lineage>
</organism>
<comment type="similarity">
    <text evidence="1 5">Belongs to the peptidase S8 family.</text>
</comment>
<dbReference type="Pfam" id="PF00082">
    <property type="entry name" value="Peptidase_S8"/>
    <property type="match status" value="1"/>
</dbReference>